<dbReference type="Pfam" id="PF12059">
    <property type="entry name" value="DUF3540"/>
    <property type="match status" value="1"/>
</dbReference>
<dbReference type="Proteomes" id="UP001549691">
    <property type="component" value="Unassembled WGS sequence"/>
</dbReference>
<protein>
    <submittedName>
        <fullName evidence="1">DUF3540 domain-containing protein</fullName>
    </submittedName>
</protein>
<sequence>MGDSANALIKQILNRPVNAIGRVITFDETGFCIALDSGECVAKRAASCLLAPEPGDSVLVCGPHAAALYIIAVLERSNDVPSRLLLGKDAEISASGRLSLASDELLVRARSATTLIDQLSSFGRELSASIGKIKLVGNLFESFLDRVSQFTGHSLRTVEGVDQVRSSVIDYRAEQSLNLQGSEVIATAKELIKVDGKQIHIG</sequence>
<gene>
    <name evidence="1" type="ORF">ABXR19_05055</name>
</gene>
<proteinExistence type="predicted"/>
<accession>A0ABV2THZ8</accession>
<evidence type="ECO:0000313" key="1">
    <source>
        <dbReference type="EMBL" id="MET7013547.1"/>
    </source>
</evidence>
<evidence type="ECO:0000313" key="2">
    <source>
        <dbReference type="Proteomes" id="UP001549691"/>
    </source>
</evidence>
<dbReference type="InterPro" id="IPR021927">
    <property type="entry name" value="DUF3540"/>
</dbReference>
<reference evidence="1 2" key="1">
    <citation type="submission" date="2024-07" db="EMBL/GenBank/DDBJ databases">
        <title>Uliginosibacterium flavum JJ3220;KACC:17644.</title>
        <authorList>
            <person name="Kim M.K."/>
        </authorList>
    </citation>
    <scope>NUCLEOTIDE SEQUENCE [LARGE SCALE GENOMIC DNA]</scope>
    <source>
        <strain evidence="1 2">KACC:17644</strain>
    </source>
</reference>
<name>A0ABV2THZ8_9RHOO</name>
<keyword evidence="2" id="KW-1185">Reference proteome</keyword>
<comment type="caution">
    <text evidence="1">The sequence shown here is derived from an EMBL/GenBank/DDBJ whole genome shotgun (WGS) entry which is preliminary data.</text>
</comment>
<organism evidence="1 2">
    <name type="scientific">Uliginosibacterium flavum</name>
    <dbReference type="NCBI Taxonomy" id="1396831"/>
    <lineage>
        <taxon>Bacteria</taxon>
        <taxon>Pseudomonadati</taxon>
        <taxon>Pseudomonadota</taxon>
        <taxon>Betaproteobacteria</taxon>
        <taxon>Rhodocyclales</taxon>
        <taxon>Zoogloeaceae</taxon>
        <taxon>Uliginosibacterium</taxon>
    </lineage>
</organism>
<dbReference type="EMBL" id="JBEWZI010000004">
    <property type="protein sequence ID" value="MET7013547.1"/>
    <property type="molecule type" value="Genomic_DNA"/>
</dbReference>
<dbReference type="RefSeq" id="WP_354600012.1">
    <property type="nucleotide sequence ID" value="NZ_JBEWZI010000004.1"/>
</dbReference>